<evidence type="ECO:0000256" key="1">
    <source>
        <dbReference type="ARBA" id="ARBA00022723"/>
    </source>
</evidence>
<dbReference type="GO" id="GO:0006281">
    <property type="term" value="P:DNA repair"/>
    <property type="evidence" value="ECO:0007669"/>
    <property type="project" value="UniProtKB-UniRule"/>
</dbReference>
<dbReference type="PROSITE" id="PS50880">
    <property type="entry name" value="TOPRIM"/>
    <property type="match status" value="1"/>
</dbReference>
<evidence type="ECO:0000256" key="6">
    <source>
        <dbReference type="ARBA" id="ARBA00023204"/>
    </source>
</evidence>
<dbReference type="InterPro" id="IPR034137">
    <property type="entry name" value="TOPRIM_RecR"/>
</dbReference>
<dbReference type="InterPro" id="IPR023627">
    <property type="entry name" value="Rcmb_RecR"/>
</dbReference>
<dbReference type="InterPro" id="IPR000093">
    <property type="entry name" value="DNA_Rcmb_RecR"/>
</dbReference>
<keyword evidence="2 7" id="KW-0227">DNA damage</keyword>
<dbReference type="InterPro" id="IPR006171">
    <property type="entry name" value="TOPRIM_dom"/>
</dbReference>
<sequence>MESNFFNNLRKLLEKLPGIGPRQANRFLWALLDFTDMEQNELSRAIAEIPKHLKRCSICFRAFSVKDGEKICSFCLPAQAGGSSKRDKNKIMVLEKDSDLLNMERAGVYDGLYHILGGMIDPMEEKGLVRERIKKLHERLSTLPSSKSDFPGKSDFFPGKASEVILALSPTKLGEFTSNYTTRVLEPLQVKITRLARGLSTGVELEYADEMTLRNALDNRR</sequence>
<feature type="domain" description="Toprim" evidence="8">
    <location>
        <begin position="89"/>
        <end position="200"/>
    </location>
</feature>
<keyword evidence="5 7" id="KW-0233">DNA recombination</keyword>
<dbReference type="PATRIC" id="fig|1618647.3.peg.76"/>
<evidence type="ECO:0000256" key="7">
    <source>
        <dbReference type="HAMAP-Rule" id="MF_00017"/>
    </source>
</evidence>
<dbReference type="PANTHER" id="PTHR30446:SF0">
    <property type="entry name" value="RECOMBINATION PROTEIN RECR"/>
    <property type="match status" value="1"/>
</dbReference>
<reference evidence="9 10" key="1">
    <citation type="journal article" date="2015" name="Nature">
        <title>rRNA introns, odd ribosomes, and small enigmatic genomes across a large radiation of phyla.</title>
        <authorList>
            <person name="Brown C.T."/>
            <person name="Hug L.A."/>
            <person name="Thomas B.C."/>
            <person name="Sharon I."/>
            <person name="Castelle C.J."/>
            <person name="Singh A."/>
            <person name="Wilkins M.J."/>
            <person name="Williams K.H."/>
            <person name="Banfield J.F."/>
        </authorList>
    </citation>
    <scope>NUCLEOTIDE SEQUENCE [LARGE SCALE GENOMIC DNA]</scope>
</reference>
<comment type="similarity">
    <text evidence="7">Belongs to the RecR family.</text>
</comment>
<dbReference type="Gene3D" id="3.40.1360.10">
    <property type="match status" value="1"/>
</dbReference>
<keyword evidence="6 7" id="KW-0234">DNA repair</keyword>
<dbReference type="Pfam" id="PF21175">
    <property type="entry name" value="RecR_C"/>
    <property type="match status" value="1"/>
</dbReference>
<evidence type="ECO:0000256" key="2">
    <source>
        <dbReference type="ARBA" id="ARBA00022763"/>
    </source>
</evidence>
<evidence type="ECO:0000313" key="9">
    <source>
        <dbReference type="EMBL" id="KKT42351.1"/>
    </source>
</evidence>
<dbReference type="Pfam" id="PF13662">
    <property type="entry name" value="Toprim_4"/>
    <property type="match status" value="1"/>
</dbReference>
<dbReference type="GO" id="GO:0003677">
    <property type="term" value="F:DNA binding"/>
    <property type="evidence" value="ECO:0007669"/>
    <property type="project" value="UniProtKB-UniRule"/>
</dbReference>
<dbReference type="Gene3D" id="1.10.8.420">
    <property type="entry name" value="RecR Domain 1"/>
    <property type="match status" value="1"/>
</dbReference>
<comment type="function">
    <text evidence="7">May play a role in DNA repair. It seems to be involved in an RecBC-independent recombinational process of DNA repair. It may act with RecF and RecO.</text>
</comment>
<dbReference type="AlphaFoldDB" id="A0A0G1H4N2"/>
<organism evidence="9 10">
    <name type="scientific">Candidatus Giovannonibacteria bacterium GW2011_GWA2_44_13b</name>
    <dbReference type="NCBI Taxonomy" id="1618647"/>
    <lineage>
        <taxon>Bacteria</taxon>
        <taxon>Candidatus Giovannoniibacteriota</taxon>
    </lineage>
</organism>
<gene>
    <name evidence="7" type="primary">recR</name>
    <name evidence="9" type="ORF">UW30_C0001G0076</name>
</gene>
<dbReference type="CDD" id="cd01025">
    <property type="entry name" value="TOPRIM_recR"/>
    <property type="match status" value="1"/>
</dbReference>
<proteinExistence type="inferred from homology"/>
<dbReference type="Proteomes" id="UP000034736">
    <property type="component" value="Unassembled WGS sequence"/>
</dbReference>
<dbReference type="GO" id="GO:0006310">
    <property type="term" value="P:DNA recombination"/>
    <property type="evidence" value="ECO:0007669"/>
    <property type="project" value="UniProtKB-UniRule"/>
</dbReference>
<comment type="caution">
    <text evidence="9">The sequence shown here is derived from an EMBL/GenBank/DDBJ whole genome shotgun (WGS) entry which is preliminary data.</text>
</comment>
<keyword evidence="1 7" id="KW-0479">Metal-binding</keyword>
<protein>
    <recommendedName>
        <fullName evidence="7">Recombination protein RecR</fullName>
    </recommendedName>
</protein>
<dbReference type="EMBL" id="LCHU01000001">
    <property type="protein sequence ID" value="KKT42351.1"/>
    <property type="molecule type" value="Genomic_DNA"/>
</dbReference>
<evidence type="ECO:0000259" key="8">
    <source>
        <dbReference type="PROSITE" id="PS50880"/>
    </source>
</evidence>
<dbReference type="SUPFAM" id="SSF111304">
    <property type="entry name" value="Recombination protein RecR"/>
    <property type="match status" value="1"/>
</dbReference>
<evidence type="ECO:0000256" key="3">
    <source>
        <dbReference type="ARBA" id="ARBA00022771"/>
    </source>
</evidence>
<accession>A0A0G1H4N2</accession>
<keyword evidence="3 7" id="KW-0863">Zinc-finger</keyword>
<dbReference type="STRING" id="1618647.UW30_C0001G0076"/>
<dbReference type="HAMAP" id="MF_00017">
    <property type="entry name" value="RecR"/>
    <property type="match status" value="1"/>
</dbReference>
<keyword evidence="4 7" id="KW-0862">Zinc</keyword>
<comment type="caution">
    <text evidence="7">Lacks conserved residue(s) required for the propagation of feature annotation.</text>
</comment>
<evidence type="ECO:0000256" key="4">
    <source>
        <dbReference type="ARBA" id="ARBA00022833"/>
    </source>
</evidence>
<evidence type="ECO:0000313" key="10">
    <source>
        <dbReference type="Proteomes" id="UP000034736"/>
    </source>
</evidence>
<name>A0A0G1H4N2_9BACT</name>
<evidence type="ECO:0000256" key="5">
    <source>
        <dbReference type="ARBA" id="ARBA00023172"/>
    </source>
</evidence>
<dbReference type="GO" id="GO:0008270">
    <property type="term" value="F:zinc ion binding"/>
    <property type="evidence" value="ECO:0007669"/>
    <property type="project" value="UniProtKB-KW"/>
</dbReference>
<dbReference type="PANTHER" id="PTHR30446">
    <property type="entry name" value="RECOMBINATION PROTEIN RECR"/>
    <property type="match status" value="1"/>
</dbReference>